<sequence length="41" mass="4518">MNLQPVSLVNVDVVTITIIGMDENNDGYFIGISLKVRLTQP</sequence>
<gene>
    <name evidence="1" type="ORF">BTN49_2696</name>
</gene>
<accession>A0A2A5T0J7</accession>
<protein>
    <submittedName>
        <fullName evidence="1">Uncharacterized protein</fullName>
    </submittedName>
</protein>
<organism evidence="1 2">
    <name type="scientific">Candidatus Enterovibrio escicola</name>
    <dbReference type="NCBI Taxonomy" id="1927127"/>
    <lineage>
        <taxon>Bacteria</taxon>
        <taxon>Pseudomonadati</taxon>
        <taxon>Pseudomonadota</taxon>
        <taxon>Gammaproteobacteria</taxon>
        <taxon>Vibrionales</taxon>
        <taxon>Vibrionaceae</taxon>
        <taxon>Enterovibrio</taxon>
    </lineage>
</organism>
<name>A0A2A5T0J7_9GAMM</name>
<keyword evidence="2" id="KW-1185">Reference proteome</keyword>
<evidence type="ECO:0000313" key="2">
    <source>
        <dbReference type="Proteomes" id="UP000219020"/>
    </source>
</evidence>
<comment type="caution">
    <text evidence="1">The sequence shown here is derived from an EMBL/GenBank/DDBJ whole genome shotgun (WGS) entry which is preliminary data.</text>
</comment>
<proteinExistence type="predicted"/>
<dbReference type="EMBL" id="NBYY01000031">
    <property type="protein sequence ID" value="PCS21684.1"/>
    <property type="molecule type" value="Genomic_DNA"/>
</dbReference>
<reference evidence="2" key="1">
    <citation type="submission" date="2017-04" db="EMBL/GenBank/DDBJ databases">
        <title>Genome evolution of the luminous symbionts of deep sea anglerfish.</title>
        <authorList>
            <person name="Hendry T.A."/>
        </authorList>
    </citation>
    <scope>NUCLEOTIDE SEQUENCE [LARGE SCALE GENOMIC DNA]</scope>
</reference>
<dbReference type="Proteomes" id="UP000219020">
    <property type="component" value="Unassembled WGS sequence"/>
</dbReference>
<dbReference type="AlphaFoldDB" id="A0A2A5T0J7"/>
<evidence type="ECO:0000313" key="1">
    <source>
        <dbReference type="EMBL" id="PCS21684.1"/>
    </source>
</evidence>